<evidence type="ECO:0000313" key="5">
    <source>
        <dbReference type="Proteomes" id="UP001213623"/>
    </source>
</evidence>
<gene>
    <name evidence="4" type="ORF">MNAN1_002745</name>
</gene>
<evidence type="ECO:0000259" key="3">
    <source>
        <dbReference type="SMART" id="SM01042"/>
    </source>
</evidence>
<feature type="compositionally biased region" description="Pro residues" evidence="1">
    <location>
        <begin position="97"/>
        <end position="109"/>
    </location>
</feature>
<keyword evidence="2" id="KW-0472">Membrane</keyword>
<keyword evidence="5" id="KW-1185">Reference proteome</keyword>
<evidence type="ECO:0000256" key="2">
    <source>
        <dbReference type="SAM" id="Phobius"/>
    </source>
</evidence>
<dbReference type="AlphaFoldDB" id="A0AAF0ENH5"/>
<dbReference type="GO" id="GO:0055088">
    <property type="term" value="P:lipid homeostasis"/>
    <property type="evidence" value="ECO:0007669"/>
    <property type="project" value="InterPro"/>
</dbReference>
<reference evidence="4" key="1">
    <citation type="submission" date="2023-03" db="EMBL/GenBank/DDBJ databases">
        <title>Mating type loci evolution in Malassezia.</title>
        <authorList>
            <person name="Coelho M.A."/>
        </authorList>
    </citation>
    <scope>NUCLEOTIDE SEQUENCE</scope>
    <source>
        <strain evidence="4">CBS 9557</strain>
    </source>
</reference>
<keyword evidence="2" id="KW-0812">Transmembrane</keyword>
<dbReference type="PANTHER" id="PTHR28136:SF1">
    <property type="entry name" value="NUCLEUS EXPORT PROTEIN BRL1"/>
    <property type="match status" value="1"/>
</dbReference>
<evidence type="ECO:0000256" key="1">
    <source>
        <dbReference type="SAM" id="MobiDB-lite"/>
    </source>
</evidence>
<dbReference type="InterPro" id="IPR040202">
    <property type="entry name" value="Brl1/Brr6"/>
</dbReference>
<dbReference type="SMART" id="SM01042">
    <property type="entry name" value="Brr6_like_C_C"/>
    <property type="match status" value="1"/>
</dbReference>
<feature type="compositionally biased region" description="Low complexity" evidence="1">
    <location>
        <begin position="110"/>
        <end position="125"/>
    </location>
</feature>
<feature type="region of interest" description="Disordered" evidence="1">
    <location>
        <begin position="301"/>
        <end position="320"/>
    </location>
</feature>
<name>A0AAF0ENH5_9BASI</name>
<sequence>MAYVRGTQAPMDLTEPGPRQPSIFDAPSVAPAGPMDMTPDASLMDLDPESPAHAPPGLPPVHLLASAPEEPKEECAVPAPAVSSVGDSLVLRAAPGAPAPPASAPPASAPPASAAQPPAQPSTPSVLERPELLLTYAQVLFNASIIFVFMYLLFSLVWTIQRDVSQKVREYELDYLGEIASCSSSYEQNRCGSDTQAPALSELCESWKRCAARDPTVVGRARVTAETFAEILNGFVDAVSWKTMLFSLLTLSIVVGATNSTLSFFRVNARHAHENPPPPPPEAAYASAYYPYSIAPDWHGSAPPVRRRTNESAPIPYPAS</sequence>
<dbReference type="Proteomes" id="UP001213623">
    <property type="component" value="Chromosome 4"/>
</dbReference>
<dbReference type="GO" id="GO:0006998">
    <property type="term" value="P:nuclear envelope organization"/>
    <property type="evidence" value="ECO:0007669"/>
    <property type="project" value="InterPro"/>
</dbReference>
<proteinExistence type="predicted"/>
<protein>
    <recommendedName>
        <fullName evidence="3">Brl1/Brr6 domain-containing protein</fullName>
    </recommendedName>
</protein>
<evidence type="ECO:0000313" key="4">
    <source>
        <dbReference type="EMBL" id="WFD27740.1"/>
    </source>
</evidence>
<keyword evidence="2" id="KW-1133">Transmembrane helix</keyword>
<accession>A0AAF0ENH5</accession>
<feature type="transmembrane region" description="Helical" evidence="2">
    <location>
        <begin position="139"/>
        <end position="160"/>
    </location>
</feature>
<dbReference type="PANTHER" id="PTHR28136">
    <property type="entry name" value="NUCLEUS EXPORT PROTEIN BRR6"/>
    <property type="match status" value="1"/>
</dbReference>
<feature type="region of interest" description="Disordered" evidence="1">
    <location>
        <begin position="93"/>
        <end position="125"/>
    </location>
</feature>
<feature type="domain" description="Brl1/Brr6" evidence="3">
    <location>
        <begin position="133"/>
        <end position="266"/>
    </location>
</feature>
<dbReference type="GO" id="GO:0031965">
    <property type="term" value="C:nuclear membrane"/>
    <property type="evidence" value="ECO:0007669"/>
    <property type="project" value="InterPro"/>
</dbReference>
<dbReference type="EMBL" id="CP119895">
    <property type="protein sequence ID" value="WFD27740.1"/>
    <property type="molecule type" value="Genomic_DNA"/>
</dbReference>
<feature type="region of interest" description="Disordered" evidence="1">
    <location>
        <begin position="1"/>
        <end position="64"/>
    </location>
</feature>
<organism evidence="4 5">
    <name type="scientific">Malassezia nana</name>
    <dbReference type="NCBI Taxonomy" id="180528"/>
    <lineage>
        <taxon>Eukaryota</taxon>
        <taxon>Fungi</taxon>
        <taxon>Dikarya</taxon>
        <taxon>Basidiomycota</taxon>
        <taxon>Ustilaginomycotina</taxon>
        <taxon>Malasseziomycetes</taxon>
        <taxon>Malasseziales</taxon>
        <taxon>Malasseziaceae</taxon>
        <taxon>Malassezia</taxon>
    </lineage>
</organism>
<feature type="transmembrane region" description="Helical" evidence="2">
    <location>
        <begin position="244"/>
        <end position="265"/>
    </location>
</feature>
<dbReference type="Pfam" id="PF10104">
    <property type="entry name" value="Brr6_like_C_C"/>
    <property type="match status" value="1"/>
</dbReference>
<dbReference type="InterPro" id="IPR018767">
    <property type="entry name" value="Brl1/Brr6_dom"/>
</dbReference>